<proteinExistence type="predicted"/>
<feature type="region of interest" description="Disordered" evidence="1">
    <location>
        <begin position="1"/>
        <end position="22"/>
    </location>
</feature>
<gene>
    <name evidence="2" type="ORF">B0H17DRAFT_296323</name>
</gene>
<dbReference type="EMBL" id="JARKIE010000022">
    <property type="protein sequence ID" value="KAJ7699543.1"/>
    <property type="molecule type" value="Genomic_DNA"/>
</dbReference>
<dbReference type="Proteomes" id="UP001221757">
    <property type="component" value="Unassembled WGS sequence"/>
</dbReference>
<evidence type="ECO:0000256" key="1">
    <source>
        <dbReference type="SAM" id="MobiDB-lite"/>
    </source>
</evidence>
<feature type="compositionally biased region" description="Pro residues" evidence="1">
    <location>
        <begin position="8"/>
        <end position="17"/>
    </location>
</feature>
<accession>A0AAD7DUP7</accession>
<feature type="region of interest" description="Disordered" evidence="1">
    <location>
        <begin position="210"/>
        <end position="245"/>
    </location>
</feature>
<name>A0AAD7DUP7_MYCRO</name>
<protein>
    <submittedName>
        <fullName evidence="2">Uncharacterized protein</fullName>
    </submittedName>
</protein>
<reference evidence="2" key="1">
    <citation type="submission" date="2023-03" db="EMBL/GenBank/DDBJ databases">
        <title>Massive genome expansion in bonnet fungi (Mycena s.s.) driven by repeated elements and novel gene families across ecological guilds.</title>
        <authorList>
            <consortium name="Lawrence Berkeley National Laboratory"/>
            <person name="Harder C.B."/>
            <person name="Miyauchi S."/>
            <person name="Viragh M."/>
            <person name="Kuo A."/>
            <person name="Thoen E."/>
            <person name="Andreopoulos B."/>
            <person name="Lu D."/>
            <person name="Skrede I."/>
            <person name="Drula E."/>
            <person name="Henrissat B."/>
            <person name="Morin E."/>
            <person name="Kohler A."/>
            <person name="Barry K."/>
            <person name="LaButti K."/>
            <person name="Morin E."/>
            <person name="Salamov A."/>
            <person name="Lipzen A."/>
            <person name="Mereny Z."/>
            <person name="Hegedus B."/>
            <person name="Baldrian P."/>
            <person name="Stursova M."/>
            <person name="Weitz H."/>
            <person name="Taylor A."/>
            <person name="Grigoriev I.V."/>
            <person name="Nagy L.G."/>
            <person name="Martin F."/>
            <person name="Kauserud H."/>
        </authorList>
    </citation>
    <scope>NUCLEOTIDE SEQUENCE</scope>
    <source>
        <strain evidence="2">CBHHK067</strain>
    </source>
</reference>
<comment type="caution">
    <text evidence="2">The sequence shown here is derived from an EMBL/GenBank/DDBJ whole genome shotgun (WGS) entry which is preliminary data.</text>
</comment>
<sequence>MPIAYDKVPPPPPPPRPRAAEPDACCHEHARHPHPTLLPRTTPDTQRAASMFAASGMEATGGAIYLDTPCLPTPSSGAPACTLGINPRQPRRAPRCCYARRRPCPASPHEADTDTRHPSELLRWYGRYGRRDLRTCASPDLRAVPQLITSPWIQPPRGRTRCHQAWRANECAHSRRRAGGQLCHAHAHVPLRVFGVLVHGAGSGAGVGAGVGTGRGGGRGRRAQTRTQAGGEAGREDARRRLRADSGTGAAVVWVAMSEMRGRTVQSERHPKRGGV</sequence>
<organism evidence="2 3">
    <name type="scientific">Mycena rosella</name>
    <name type="common">Pink bonnet</name>
    <name type="synonym">Agaricus rosellus</name>
    <dbReference type="NCBI Taxonomy" id="1033263"/>
    <lineage>
        <taxon>Eukaryota</taxon>
        <taxon>Fungi</taxon>
        <taxon>Dikarya</taxon>
        <taxon>Basidiomycota</taxon>
        <taxon>Agaricomycotina</taxon>
        <taxon>Agaricomycetes</taxon>
        <taxon>Agaricomycetidae</taxon>
        <taxon>Agaricales</taxon>
        <taxon>Marasmiineae</taxon>
        <taxon>Mycenaceae</taxon>
        <taxon>Mycena</taxon>
    </lineage>
</organism>
<dbReference type="AlphaFoldDB" id="A0AAD7DUP7"/>
<evidence type="ECO:0000313" key="2">
    <source>
        <dbReference type="EMBL" id="KAJ7699543.1"/>
    </source>
</evidence>
<evidence type="ECO:0000313" key="3">
    <source>
        <dbReference type="Proteomes" id="UP001221757"/>
    </source>
</evidence>
<keyword evidence="3" id="KW-1185">Reference proteome</keyword>